<evidence type="ECO:0000256" key="6">
    <source>
        <dbReference type="ARBA" id="ARBA00022915"/>
    </source>
</evidence>
<dbReference type="UniPathway" id="UPA00034">
    <property type="reaction ID" value="UER00017"/>
</dbReference>
<dbReference type="GeneID" id="9347325"/>
<comment type="similarity">
    <text evidence="11">Belongs to the DapA family.</text>
</comment>
<dbReference type="InterPro" id="IPR013785">
    <property type="entry name" value="Aldolase_TIM"/>
</dbReference>
<reference evidence="15 16" key="1">
    <citation type="submission" date="2010-06" db="EMBL/GenBank/DDBJ databases">
        <title>Complete sequence chromosome of Methanohalobium evestigatum Z-7303.</title>
        <authorList>
            <consortium name="US DOE Joint Genome Institute"/>
            <person name="Lucas S."/>
            <person name="Copeland A."/>
            <person name="Lapidus A."/>
            <person name="Cheng J.-F."/>
            <person name="Bruce D."/>
            <person name="Goodwin L."/>
            <person name="Pitluck S."/>
            <person name="Saunders E."/>
            <person name="Detter J.C."/>
            <person name="Han C."/>
            <person name="Tapia R."/>
            <person name="Land M."/>
            <person name="Hauser L."/>
            <person name="Kyrpides N."/>
            <person name="Mikhailova N."/>
            <person name="Sieprawska-Lupa M."/>
            <person name="Whitman W.B."/>
            <person name="Anderson I."/>
            <person name="Woyke T."/>
        </authorList>
    </citation>
    <scope>NUCLEOTIDE SEQUENCE [LARGE SCALE GENOMIC DNA]</scope>
    <source>
        <strain evidence="16">ATCC BAA-1072 / DSM 3721 / NBRC 107634 / OCM 161 / Z-7303</strain>
    </source>
</reference>
<comment type="catalytic activity">
    <reaction evidence="10 11">
        <text>L-aspartate 4-semialdehyde + pyruvate = (2S,4S)-4-hydroxy-2,3,4,5-tetrahydrodipicolinate + H2O + H(+)</text>
        <dbReference type="Rhea" id="RHEA:34171"/>
        <dbReference type="ChEBI" id="CHEBI:15361"/>
        <dbReference type="ChEBI" id="CHEBI:15377"/>
        <dbReference type="ChEBI" id="CHEBI:15378"/>
        <dbReference type="ChEBI" id="CHEBI:67139"/>
        <dbReference type="ChEBI" id="CHEBI:537519"/>
        <dbReference type="EC" id="4.3.3.7"/>
    </reaction>
</comment>
<feature type="site" description="Part of a proton relay during catalysis" evidence="11 14">
    <location>
        <position position="105"/>
    </location>
</feature>
<dbReference type="RefSeq" id="WP_013195086.1">
    <property type="nucleotide sequence ID" value="NC_014253.1"/>
</dbReference>
<evidence type="ECO:0000256" key="9">
    <source>
        <dbReference type="ARBA" id="ARBA00023270"/>
    </source>
</evidence>
<dbReference type="Proteomes" id="UP000000391">
    <property type="component" value="Chromosome"/>
</dbReference>
<accession>D7EB04</accession>
<dbReference type="EC" id="4.3.3.7" evidence="3 11"/>
<dbReference type="PIRSF" id="PIRSF001365">
    <property type="entry name" value="DHDPS"/>
    <property type="match status" value="1"/>
</dbReference>
<evidence type="ECO:0000256" key="4">
    <source>
        <dbReference type="ARBA" id="ARBA00022490"/>
    </source>
</evidence>
<proteinExistence type="inferred from homology"/>
<evidence type="ECO:0000256" key="11">
    <source>
        <dbReference type="HAMAP-Rule" id="MF_00418"/>
    </source>
</evidence>
<evidence type="ECO:0000256" key="1">
    <source>
        <dbReference type="ARBA" id="ARBA00003294"/>
    </source>
</evidence>
<organism evidence="15 16">
    <name type="scientific">Methanohalobium evestigatum (strain ATCC BAA-1072 / DSM 3721 / NBRC 107634 / OCM 161 / Z-7303)</name>
    <dbReference type="NCBI Taxonomy" id="644295"/>
    <lineage>
        <taxon>Archaea</taxon>
        <taxon>Methanobacteriati</taxon>
        <taxon>Methanobacteriota</taxon>
        <taxon>Stenosarchaea group</taxon>
        <taxon>Methanomicrobia</taxon>
        <taxon>Methanosarcinales</taxon>
        <taxon>Methanosarcinaceae</taxon>
        <taxon>Methanohalobium</taxon>
    </lineage>
</organism>
<evidence type="ECO:0000256" key="14">
    <source>
        <dbReference type="PIRSR" id="PIRSR001365-3"/>
    </source>
</evidence>
<dbReference type="Gene3D" id="3.20.20.70">
    <property type="entry name" value="Aldolase class I"/>
    <property type="match status" value="1"/>
</dbReference>
<dbReference type="GO" id="GO:0008840">
    <property type="term" value="F:4-hydroxy-tetrahydrodipicolinate synthase activity"/>
    <property type="evidence" value="ECO:0007669"/>
    <property type="project" value="UniProtKB-UniRule"/>
</dbReference>
<feature type="binding site" evidence="11 13">
    <location>
        <position position="45"/>
    </location>
    <ligand>
        <name>pyruvate</name>
        <dbReference type="ChEBI" id="CHEBI:15361"/>
    </ligand>
</feature>
<evidence type="ECO:0000313" key="15">
    <source>
        <dbReference type="EMBL" id="ADI74521.1"/>
    </source>
</evidence>
<protein>
    <recommendedName>
        <fullName evidence="3 11">4-hydroxy-tetrahydrodipicolinate synthase</fullName>
        <shortName evidence="11">HTPA synthase</shortName>
        <ecNumber evidence="3 11">4.3.3.7</ecNumber>
    </recommendedName>
</protein>
<evidence type="ECO:0000256" key="7">
    <source>
        <dbReference type="ARBA" id="ARBA00023154"/>
    </source>
</evidence>
<dbReference type="PRINTS" id="PR00146">
    <property type="entry name" value="DHPICSNTHASE"/>
</dbReference>
<sequence length="291" mass="30988">MFEGVMPALITPFNEDDSVNIQGFKDNISYVEKGGVSGVVACGTTGESATLSTSEHKELIDIAVECANVPVVAGTGSNNTAEALELTRFAEDAGADGALLISPYYNKPNNAGLINHFKTVAENVNIPIILYNVPSRTGQDMPLEVIQELSKVDNIVAIKDACGDLAKMSHMIENTADENFTVISGEDPLTLPILSIGGEGVISVTANIIPDKMVKLVNAARENDIKTARQVHYEIAPVIRAMFTETNPIPVKRAAELVGLAGGHLRLPLAQLSNDNEHILTDALKTLGCLK</sequence>
<dbReference type="InterPro" id="IPR005263">
    <property type="entry name" value="DapA"/>
</dbReference>
<dbReference type="SMART" id="SM01130">
    <property type="entry name" value="DHDPS"/>
    <property type="match status" value="1"/>
</dbReference>
<keyword evidence="9 11" id="KW-0704">Schiff base</keyword>
<feature type="site" description="L-lysine inhibitor binding; via carbonyl oxygen" evidence="14">
    <location>
        <position position="49"/>
    </location>
</feature>
<dbReference type="InterPro" id="IPR020625">
    <property type="entry name" value="Schiff_base-form_aldolases_AS"/>
</dbReference>
<dbReference type="GO" id="GO:0009089">
    <property type="term" value="P:lysine biosynthetic process via diaminopimelate"/>
    <property type="evidence" value="ECO:0007669"/>
    <property type="project" value="UniProtKB-UniRule"/>
</dbReference>
<evidence type="ECO:0000256" key="5">
    <source>
        <dbReference type="ARBA" id="ARBA00022605"/>
    </source>
</evidence>
<name>D7EB04_METEZ</name>
<feature type="active site" description="Schiff-base intermediate with substrate" evidence="11 12">
    <location>
        <position position="159"/>
    </location>
</feature>
<dbReference type="InterPro" id="IPR020624">
    <property type="entry name" value="Schiff_base-form_aldolases_CS"/>
</dbReference>
<keyword evidence="4 11" id="KW-0963">Cytoplasm</keyword>
<keyword evidence="16" id="KW-1185">Reference proteome</keyword>
<dbReference type="NCBIfam" id="TIGR00674">
    <property type="entry name" value="dapA"/>
    <property type="match status" value="1"/>
</dbReference>
<dbReference type="SUPFAM" id="SSF51569">
    <property type="entry name" value="Aldolase"/>
    <property type="match status" value="1"/>
</dbReference>
<gene>
    <name evidence="11" type="primary">dapA</name>
    <name evidence="15" type="ordered locus">Metev_1682</name>
</gene>
<evidence type="ECO:0000256" key="13">
    <source>
        <dbReference type="PIRSR" id="PIRSR001365-2"/>
    </source>
</evidence>
<dbReference type="PROSITE" id="PS00666">
    <property type="entry name" value="DHDPS_2"/>
    <property type="match status" value="1"/>
</dbReference>
<keyword evidence="7 11" id="KW-0457">Lysine biosynthesis</keyword>
<dbReference type="KEGG" id="mev:Metev_1682"/>
<dbReference type="AlphaFoldDB" id="D7EB04"/>
<dbReference type="EMBL" id="CP002069">
    <property type="protein sequence ID" value="ADI74521.1"/>
    <property type="molecule type" value="Genomic_DNA"/>
</dbReference>
<evidence type="ECO:0000313" key="16">
    <source>
        <dbReference type="Proteomes" id="UP000000391"/>
    </source>
</evidence>
<dbReference type="GO" id="GO:0008675">
    <property type="term" value="F:2-dehydro-3-deoxy-phosphogluconate aldolase activity"/>
    <property type="evidence" value="ECO:0007669"/>
    <property type="project" value="UniProtKB-ARBA"/>
</dbReference>
<feature type="site" description="L-lysine inhibitor binding" evidence="14">
    <location>
        <position position="104"/>
    </location>
</feature>
<dbReference type="HAMAP" id="MF_00418">
    <property type="entry name" value="DapA"/>
    <property type="match status" value="1"/>
</dbReference>
<dbReference type="HOGENOM" id="CLU_049343_7_0_2"/>
<feature type="binding site" evidence="11 13">
    <location>
        <position position="202"/>
    </location>
    <ligand>
        <name>pyruvate</name>
        <dbReference type="ChEBI" id="CHEBI:15361"/>
    </ligand>
</feature>
<feature type="site" description="L-lysine inhibitor binding" evidence="14">
    <location>
        <position position="82"/>
    </location>
</feature>
<dbReference type="PANTHER" id="PTHR12128">
    <property type="entry name" value="DIHYDRODIPICOLINATE SYNTHASE"/>
    <property type="match status" value="1"/>
</dbReference>
<keyword evidence="8 11" id="KW-0456">Lyase</keyword>
<evidence type="ECO:0000256" key="10">
    <source>
        <dbReference type="ARBA" id="ARBA00047836"/>
    </source>
</evidence>
<evidence type="ECO:0000256" key="12">
    <source>
        <dbReference type="PIRSR" id="PIRSR001365-1"/>
    </source>
</evidence>
<comment type="caution">
    <text evidence="11">Was originally thought to be a dihydrodipicolinate synthase (DHDPS), catalyzing the condensation of (S)-aspartate-beta-semialdehyde [(S)-ASA] and pyruvate to dihydrodipicolinate (DHDP). However, it was shown in E.coli that the product of the enzymatic reaction is not dihydrodipicolinate but in fact (4S)-4-hydroxy-2,3,4,5-tetrahydro-(2S)-dipicolinic acid (HTPA), and that the consecutive dehydration reaction leading to DHDP is not spontaneous but catalyzed by DapB.</text>
</comment>
<comment type="subcellular location">
    <subcellularLocation>
        <location evidence="11">Cytoplasm</location>
    </subcellularLocation>
</comment>
<comment type="pathway">
    <text evidence="2 11">Amino-acid biosynthesis; L-lysine biosynthesis via DAP pathway; (S)-tetrahydrodipicolinate from L-aspartate: step 3/4.</text>
</comment>
<evidence type="ECO:0000256" key="8">
    <source>
        <dbReference type="ARBA" id="ARBA00023239"/>
    </source>
</evidence>
<comment type="subunit">
    <text evidence="11">Homotetramer; dimer of dimers.</text>
</comment>
<dbReference type="PANTHER" id="PTHR12128:SF66">
    <property type="entry name" value="4-HYDROXY-2-OXOGLUTARATE ALDOLASE, MITOCHONDRIAL"/>
    <property type="match status" value="1"/>
</dbReference>
<keyword evidence="5 11" id="KW-0028">Amino-acid biosynthesis</keyword>
<dbReference type="InterPro" id="IPR002220">
    <property type="entry name" value="DapA-like"/>
</dbReference>
<dbReference type="OrthoDB" id="33636at2157"/>
<feature type="site" description="Part of a proton relay during catalysis" evidence="11 14">
    <location>
        <position position="44"/>
    </location>
</feature>
<dbReference type="PROSITE" id="PS00665">
    <property type="entry name" value="DHDPS_1"/>
    <property type="match status" value="1"/>
</dbReference>
<dbReference type="STRING" id="644295.Metev_1682"/>
<dbReference type="CDD" id="cd00950">
    <property type="entry name" value="DHDPS"/>
    <property type="match status" value="1"/>
</dbReference>
<dbReference type="Pfam" id="PF00701">
    <property type="entry name" value="DHDPS"/>
    <property type="match status" value="1"/>
</dbReference>
<keyword evidence="6 11" id="KW-0220">Diaminopimelate biosynthesis</keyword>
<evidence type="ECO:0000256" key="2">
    <source>
        <dbReference type="ARBA" id="ARBA00005120"/>
    </source>
</evidence>
<feature type="active site" description="Proton donor/acceptor" evidence="11 12">
    <location>
        <position position="131"/>
    </location>
</feature>
<feature type="site" description="L-lysine inhibitor binding" evidence="14">
    <location>
        <position position="78"/>
    </location>
</feature>
<comment type="function">
    <text evidence="1 11">Catalyzes the condensation of (S)-aspartate-beta-semialdehyde [(S)-ASA] and pyruvate to 4-hydroxy-tetrahydrodipicolinate (HTPA).</text>
</comment>
<dbReference type="GO" id="GO:0005737">
    <property type="term" value="C:cytoplasm"/>
    <property type="evidence" value="ECO:0007669"/>
    <property type="project" value="UniProtKB-SubCell"/>
</dbReference>
<evidence type="ECO:0000256" key="3">
    <source>
        <dbReference type="ARBA" id="ARBA00012086"/>
    </source>
</evidence>
<dbReference type="GO" id="GO:0019877">
    <property type="term" value="P:diaminopimelate biosynthetic process"/>
    <property type="evidence" value="ECO:0007669"/>
    <property type="project" value="UniProtKB-UniRule"/>
</dbReference>